<keyword evidence="14" id="KW-1185">Reference proteome</keyword>
<dbReference type="PANTHER" id="PTHR43599:SF3">
    <property type="entry name" value="SI:DKEY-6E2.2"/>
    <property type="match status" value="1"/>
</dbReference>
<keyword evidence="5 11" id="KW-0436">Ligase</keyword>
<dbReference type="PROSITE" id="PS01057">
    <property type="entry name" value="SAICAR_SYNTHETASE_1"/>
    <property type="match status" value="1"/>
</dbReference>
<evidence type="ECO:0000256" key="6">
    <source>
        <dbReference type="ARBA" id="ARBA00022741"/>
    </source>
</evidence>
<comment type="pathway">
    <text evidence="1 11">Purine metabolism; IMP biosynthesis via de novo pathway; 5-amino-1-(5-phospho-D-ribosyl)imidazole-4-carboxamide from 5-amino-1-(5-phospho-D-ribosyl)imidazole-4-carboxylate: step 1/2.</text>
</comment>
<feature type="domain" description="SAICAR synthetase/ADE2 N-terminal" evidence="12">
    <location>
        <begin position="6"/>
        <end position="230"/>
    </location>
</feature>
<dbReference type="SUPFAM" id="SSF56104">
    <property type="entry name" value="SAICAR synthase-like"/>
    <property type="match status" value="1"/>
</dbReference>
<accession>A0ABY3PB19</accession>
<dbReference type="EMBL" id="CP086654">
    <property type="protein sequence ID" value="UEX89491.1"/>
    <property type="molecule type" value="Genomic_DNA"/>
</dbReference>
<dbReference type="InterPro" id="IPR028923">
    <property type="entry name" value="SAICAR_synt/ADE2_N"/>
</dbReference>
<evidence type="ECO:0000256" key="10">
    <source>
        <dbReference type="ARBA" id="ARBA00048475"/>
    </source>
</evidence>
<dbReference type="PROSITE" id="PS01058">
    <property type="entry name" value="SAICAR_SYNTHETASE_2"/>
    <property type="match status" value="1"/>
</dbReference>
<dbReference type="EC" id="6.3.2.6" evidence="3 11"/>
<dbReference type="Gene3D" id="3.30.470.20">
    <property type="entry name" value="ATP-grasp fold, B domain"/>
    <property type="match status" value="1"/>
</dbReference>
<dbReference type="RefSeq" id="WP_229291996.1">
    <property type="nucleotide sequence ID" value="NZ_CP086654.1"/>
</dbReference>
<dbReference type="PANTHER" id="PTHR43599">
    <property type="entry name" value="MULTIFUNCTIONAL PROTEIN ADE2"/>
    <property type="match status" value="1"/>
</dbReference>
<evidence type="ECO:0000256" key="5">
    <source>
        <dbReference type="ARBA" id="ARBA00022598"/>
    </source>
</evidence>
<evidence type="ECO:0000256" key="8">
    <source>
        <dbReference type="ARBA" id="ARBA00022840"/>
    </source>
</evidence>
<evidence type="ECO:0000313" key="14">
    <source>
        <dbReference type="Proteomes" id="UP001197626"/>
    </source>
</evidence>
<sequence length="237" mass="27023">MSNALVYEGKAKRVFETEQPHTLRIEYKDEVTAGNGAKKDEMKGKGRLNNRITSEIFNYIAQHGVKSHFIRRISETEQIVQSVNIVPLEVVVRNIAAGSITKRLGIESGHRFEVPLVEFFYKKDELNDPLITEDHIKLLHIADEDEIKSLKAQALQVNQALVQLMNEMDLDLVDFKIEFGKDAEGHLLLADEISPDTCRIWDKTTGENFDKDVYRNDTGSLIDTYESFLNKLEALKS</sequence>
<evidence type="ECO:0000259" key="12">
    <source>
        <dbReference type="Pfam" id="PF01259"/>
    </source>
</evidence>
<evidence type="ECO:0000256" key="11">
    <source>
        <dbReference type="HAMAP-Rule" id="MF_00137"/>
    </source>
</evidence>
<dbReference type="InterPro" id="IPR033934">
    <property type="entry name" value="SAICAR_synt_PurC"/>
</dbReference>
<dbReference type="NCBIfam" id="TIGR00081">
    <property type="entry name" value="purC"/>
    <property type="match status" value="1"/>
</dbReference>
<dbReference type="Gene3D" id="3.30.200.20">
    <property type="entry name" value="Phosphorylase Kinase, domain 1"/>
    <property type="match status" value="1"/>
</dbReference>
<dbReference type="Pfam" id="PF01259">
    <property type="entry name" value="SAICAR_synt"/>
    <property type="match status" value="1"/>
</dbReference>
<gene>
    <name evidence="11" type="primary">purC</name>
    <name evidence="13" type="ORF">LN051_07865</name>
</gene>
<keyword evidence="7 11" id="KW-0658">Purine biosynthesis</keyword>
<evidence type="ECO:0000256" key="2">
    <source>
        <dbReference type="ARBA" id="ARBA00010190"/>
    </source>
</evidence>
<evidence type="ECO:0000256" key="9">
    <source>
        <dbReference type="ARBA" id="ARBA00030409"/>
    </source>
</evidence>
<evidence type="ECO:0000256" key="7">
    <source>
        <dbReference type="ARBA" id="ARBA00022755"/>
    </source>
</evidence>
<evidence type="ECO:0000313" key="13">
    <source>
        <dbReference type="EMBL" id="UEX89491.1"/>
    </source>
</evidence>
<dbReference type="Proteomes" id="UP001197626">
    <property type="component" value="Chromosome"/>
</dbReference>
<dbReference type="InterPro" id="IPR018236">
    <property type="entry name" value="SAICAR_synthetase_CS"/>
</dbReference>
<dbReference type="InterPro" id="IPR050089">
    <property type="entry name" value="SAICAR_synthetase"/>
</dbReference>
<comment type="catalytic activity">
    <reaction evidence="10 11">
        <text>5-amino-1-(5-phospho-D-ribosyl)imidazole-4-carboxylate + L-aspartate + ATP = (2S)-2-[5-amino-1-(5-phospho-beta-D-ribosyl)imidazole-4-carboxamido]succinate + ADP + phosphate + 2 H(+)</text>
        <dbReference type="Rhea" id="RHEA:22628"/>
        <dbReference type="ChEBI" id="CHEBI:15378"/>
        <dbReference type="ChEBI" id="CHEBI:29991"/>
        <dbReference type="ChEBI" id="CHEBI:30616"/>
        <dbReference type="ChEBI" id="CHEBI:43474"/>
        <dbReference type="ChEBI" id="CHEBI:58443"/>
        <dbReference type="ChEBI" id="CHEBI:77657"/>
        <dbReference type="ChEBI" id="CHEBI:456216"/>
        <dbReference type="EC" id="6.3.2.6"/>
    </reaction>
</comment>
<evidence type="ECO:0000256" key="1">
    <source>
        <dbReference type="ARBA" id="ARBA00004672"/>
    </source>
</evidence>
<evidence type="ECO:0000256" key="3">
    <source>
        <dbReference type="ARBA" id="ARBA00012217"/>
    </source>
</evidence>
<organism evidence="13 14">
    <name type="scientific">Staphylococcus ratti</name>
    <dbReference type="NCBI Taxonomy" id="2892440"/>
    <lineage>
        <taxon>Bacteria</taxon>
        <taxon>Bacillati</taxon>
        <taxon>Bacillota</taxon>
        <taxon>Bacilli</taxon>
        <taxon>Bacillales</taxon>
        <taxon>Staphylococcaceae</taxon>
        <taxon>Staphylococcus</taxon>
    </lineage>
</organism>
<keyword evidence="8 11" id="KW-0067">ATP-binding</keyword>
<proteinExistence type="inferred from homology"/>
<reference evidence="13 14" key="1">
    <citation type="journal article" date="2022" name="Pathogens">
        <title>Staphylococcus ratti sp. nov. Isolated from a Lab Rat.</title>
        <authorList>
            <person name="Kovarovic V."/>
            <person name="Sedlacek I."/>
            <person name="Petras P."/>
            <person name="Kralova S."/>
            <person name="Maslanova I."/>
            <person name="Svec P."/>
            <person name="Neumann-Schaal M."/>
            <person name="Botka T."/>
            <person name="Gelbicova T."/>
            <person name="Stankova E."/>
            <person name="Doskar J."/>
            <person name="Pantucek R."/>
        </authorList>
    </citation>
    <scope>NUCLEOTIDE SEQUENCE [LARGE SCALE GENOMIC DNA]</scope>
    <source>
        <strain evidence="13 14">CCM 9025</strain>
    </source>
</reference>
<dbReference type="InterPro" id="IPR001636">
    <property type="entry name" value="SAICAR_synth"/>
</dbReference>
<keyword evidence="6 11" id="KW-0547">Nucleotide-binding</keyword>
<name>A0ABY3PB19_9STAP</name>
<protein>
    <recommendedName>
        <fullName evidence="4 11">Phosphoribosylaminoimidazole-succinocarboxamide synthase</fullName>
        <ecNumber evidence="3 11">6.3.2.6</ecNumber>
    </recommendedName>
    <alternativeName>
        <fullName evidence="9 11">SAICAR synthetase</fullName>
    </alternativeName>
</protein>
<evidence type="ECO:0000256" key="4">
    <source>
        <dbReference type="ARBA" id="ARBA00016460"/>
    </source>
</evidence>
<dbReference type="HAMAP" id="MF_00137">
    <property type="entry name" value="SAICAR_synth"/>
    <property type="match status" value="1"/>
</dbReference>
<comment type="similarity">
    <text evidence="2 11">Belongs to the SAICAR synthetase family.</text>
</comment>
<dbReference type="GO" id="GO:0004639">
    <property type="term" value="F:phosphoribosylaminoimidazolesuccinocarboxamide synthase activity"/>
    <property type="evidence" value="ECO:0007669"/>
    <property type="project" value="UniProtKB-EC"/>
</dbReference>
<dbReference type="CDD" id="cd01415">
    <property type="entry name" value="SAICAR_synt_PurC"/>
    <property type="match status" value="1"/>
</dbReference>